<reference evidence="1" key="1">
    <citation type="submission" date="2013-12" db="EMBL/GenBank/DDBJ databases">
        <title>The Genome Sequence of Aphanomyces astaci APO3.</title>
        <authorList>
            <consortium name="The Broad Institute Genomics Platform"/>
            <person name="Russ C."/>
            <person name="Tyler B."/>
            <person name="van West P."/>
            <person name="Dieguez-Uribeondo J."/>
            <person name="Young S.K."/>
            <person name="Zeng Q."/>
            <person name="Gargeya S."/>
            <person name="Fitzgerald M."/>
            <person name="Abouelleil A."/>
            <person name="Alvarado L."/>
            <person name="Chapman S.B."/>
            <person name="Gainer-Dewar J."/>
            <person name="Goldberg J."/>
            <person name="Griggs A."/>
            <person name="Gujja S."/>
            <person name="Hansen M."/>
            <person name="Howarth C."/>
            <person name="Imamovic A."/>
            <person name="Ireland A."/>
            <person name="Larimer J."/>
            <person name="McCowan C."/>
            <person name="Murphy C."/>
            <person name="Pearson M."/>
            <person name="Poon T.W."/>
            <person name="Priest M."/>
            <person name="Roberts A."/>
            <person name="Saif S."/>
            <person name="Shea T."/>
            <person name="Sykes S."/>
            <person name="Wortman J."/>
            <person name="Nusbaum C."/>
            <person name="Birren B."/>
        </authorList>
    </citation>
    <scope>NUCLEOTIDE SEQUENCE [LARGE SCALE GENOMIC DNA]</scope>
    <source>
        <strain evidence="1">APO3</strain>
    </source>
</reference>
<proteinExistence type="predicted"/>
<gene>
    <name evidence="1" type="ORF">H257_14306</name>
</gene>
<dbReference type="GeneID" id="20816302"/>
<organism evidence="1">
    <name type="scientific">Aphanomyces astaci</name>
    <name type="common">Crayfish plague agent</name>
    <dbReference type="NCBI Taxonomy" id="112090"/>
    <lineage>
        <taxon>Eukaryota</taxon>
        <taxon>Sar</taxon>
        <taxon>Stramenopiles</taxon>
        <taxon>Oomycota</taxon>
        <taxon>Saprolegniomycetes</taxon>
        <taxon>Saprolegniales</taxon>
        <taxon>Verrucalvaceae</taxon>
        <taxon>Aphanomyces</taxon>
    </lineage>
</organism>
<dbReference type="EMBL" id="KI913169">
    <property type="protein sequence ID" value="ETV70144.1"/>
    <property type="molecule type" value="Genomic_DNA"/>
</dbReference>
<accession>W4FTJ0</accession>
<dbReference type="RefSeq" id="XP_009840375.1">
    <property type="nucleotide sequence ID" value="XM_009842073.1"/>
</dbReference>
<sequence length="87" mass="10109">MLITCNIQLLRTLSWRPGLLKSLPLYPHHQRQQLDVLLNNTTLSYRSDAKDRKNDRVVALPAVEQHLLEWVLREHVSAMQLNSQDAP</sequence>
<protein>
    <submittedName>
        <fullName evidence="1">Uncharacterized protein</fullName>
    </submittedName>
</protein>
<dbReference type="AlphaFoldDB" id="W4FTJ0"/>
<dbReference type="VEuPathDB" id="FungiDB:H257_14306"/>
<name>W4FTJ0_APHAT</name>
<evidence type="ECO:0000313" key="1">
    <source>
        <dbReference type="EMBL" id="ETV70144.1"/>
    </source>
</evidence>